<dbReference type="EMBL" id="JBHLXD010000042">
    <property type="protein sequence ID" value="MFC0210194.1"/>
    <property type="molecule type" value="Genomic_DNA"/>
</dbReference>
<name>A0ABV6DC02_9HYPH</name>
<evidence type="ECO:0000313" key="2">
    <source>
        <dbReference type="Proteomes" id="UP001589755"/>
    </source>
</evidence>
<sequence length="133" mass="14388">MTAASLELQEAVFAALAGDAALTSALGGPRFHDVAPAATGFPYITFGRATVYDWSTASEAGSEHFFTLDVWSKHKGRREALALMELVRAAIHDRALTLAGHRLANLRMESAQVSFEAKLGAYRGRLHFRAAVE</sequence>
<keyword evidence="2" id="KW-1185">Reference proteome</keyword>
<reference evidence="1 2" key="1">
    <citation type="submission" date="2024-09" db="EMBL/GenBank/DDBJ databases">
        <authorList>
            <person name="Sun Q."/>
            <person name="Mori K."/>
        </authorList>
    </citation>
    <scope>NUCLEOTIDE SEQUENCE [LARGE SCALE GENOMIC DNA]</scope>
    <source>
        <strain evidence="1 2">CCM 8543</strain>
    </source>
</reference>
<comment type="caution">
    <text evidence="1">The sequence shown here is derived from an EMBL/GenBank/DDBJ whole genome shotgun (WGS) entry which is preliminary data.</text>
</comment>
<accession>A0ABV6DC02</accession>
<evidence type="ECO:0000313" key="1">
    <source>
        <dbReference type="EMBL" id="MFC0210194.1"/>
    </source>
</evidence>
<dbReference type="Pfam" id="PF11367">
    <property type="entry name" value="Tail_completion_gp17"/>
    <property type="match status" value="1"/>
</dbReference>
<dbReference type="InterPro" id="IPR053745">
    <property type="entry name" value="Viral_Tail_Comp_sf"/>
</dbReference>
<protein>
    <submittedName>
        <fullName evidence="1">DUF3168 domain-containing protein</fullName>
    </submittedName>
</protein>
<proteinExistence type="predicted"/>
<dbReference type="InterPro" id="IPR021508">
    <property type="entry name" value="Gp17-like"/>
</dbReference>
<gene>
    <name evidence="1" type="ORF">ACFFJ2_17485</name>
</gene>
<dbReference type="Proteomes" id="UP001589755">
    <property type="component" value="Unassembled WGS sequence"/>
</dbReference>
<dbReference type="RefSeq" id="WP_261521749.1">
    <property type="nucleotide sequence ID" value="NZ_JAODNW010000020.1"/>
</dbReference>
<dbReference type="Gene3D" id="3.30.2000.30">
    <property type="match status" value="1"/>
</dbReference>
<organism evidence="1 2">
    <name type="scientific">Chelativorans intermedius</name>
    <dbReference type="NCBI Taxonomy" id="515947"/>
    <lineage>
        <taxon>Bacteria</taxon>
        <taxon>Pseudomonadati</taxon>
        <taxon>Pseudomonadota</taxon>
        <taxon>Alphaproteobacteria</taxon>
        <taxon>Hyphomicrobiales</taxon>
        <taxon>Phyllobacteriaceae</taxon>
        <taxon>Chelativorans</taxon>
    </lineage>
</organism>